<dbReference type="AlphaFoldDB" id="A0AA37LRL8"/>
<feature type="compositionally biased region" description="Basic residues" evidence="1">
    <location>
        <begin position="60"/>
        <end position="73"/>
    </location>
</feature>
<evidence type="ECO:0000313" key="3">
    <source>
        <dbReference type="Proteomes" id="UP001055172"/>
    </source>
</evidence>
<protein>
    <submittedName>
        <fullName evidence="2">Uncharacterized protein</fullName>
    </submittedName>
</protein>
<dbReference type="EMBL" id="BPPX01000007">
    <property type="protein sequence ID" value="GJC81403.1"/>
    <property type="molecule type" value="Genomic_DNA"/>
</dbReference>
<reference evidence="2 3" key="1">
    <citation type="submission" date="2021-07" db="EMBL/GenBank/DDBJ databases">
        <title>Genome data of Colletotrichum spaethianum.</title>
        <authorList>
            <person name="Utami Y.D."/>
            <person name="Hiruma K."/>
        </authorList>
    </citation>
    <scope>NUCLEOTIDE SEQUENCE [LARGE SCALE GENOMIC DNA]</scope>
    <source>
        <strain evidence="2 3">MAFF 242679</strain>
    </source>
</reference>
<name>A0AA37LRL8_9PEZI</name>
<feature type="compositionally biased region" description="Basic and acidic residues" evidence="1">
    <location>
        <begin position="19"/>
        <end position="28"/>
    </location>
</feature>
<evidence type="ECO:0000313" key="2">
    <source>
        <dbReference type="EMBL" id="GJC81403.1"/>
    </source>
</evidence>
<sequence>MESPEMSDSRRRPGQTLPRRLELVKTESLDPVTPLSHPSHPSNPAFRTTKAPFPAAITKANRRRENKKGKAKRPASEQAGSSPKSFGGQKRPGSVPAAAKQVQNMARKRETTV</sequence>
<accession>A0AA37LRL8</accession>
<dbReference type="Proteomes" id="UP001055172">
    <property type="component" value="Unassembled WGS sequence"/>
</dbReference>
<keyword evidence="3" id="KW-1185">Reference proteome</keyword>
<comment type="caution">
    <text evidence="2">The sequence shown here is derived from an EMBL/GenBank/DDBJ whole genome shotgun (WGS) entry which is preliminary data.</text>
</comment>
<organism evidence="2 3">
    <name type="scientific">Colletotrichum liriopes</name>
    <dbReference type="NCBI Taxonomy" id="708192"/>
    <lineage>
        <taxon>Eukaryota</taxon>
        <taxon>Fungi</taxon>
        <taxon>Dikarya</taxon>
        <taxon>Ascomycota</taxon>
        <taxon>Pezizomycotina</taxon>
        <taxon>Sordariomycetes</taxon>
        <taxon>Hypocreomycetidae</taxon>
        <taxon>Glomerellales</taxon>
        <taxon>Glomerellaceae</taxon>
        <taxon>Colletotrichum</taxon>
        <taxon>Colletotrichum spaethianum species complex</taxon>
    </lineage>
</organism>
<feature type="region of interest" description="Disordered" evidence="1">
    <location>
        <begin position="1"/>
        <end position="113"/>
    </location>
</feature>
<evidence type="ECO:0000256" key="1">
    <source>
        <dbReference type="SAM" id="MobiDB-lite"/>
    </source>
</evidence>
<proteinExistence type="predicted"/>
<gene>
    <name evidence="2" type="ORF">ColLi_04241</name>
</gene>